<dbReference type="Gene3D" id="3.30.565.10">
    <property type="entry name" value="Histidine kinase-like ATPase, C-terminal domain"/>
    <property type="match status" value="1"/>
</dbReference>
<evidence type="ECO:0000256" key="9">
    <source>
        <dbReference type="SAM" id="Phobius"/>
    </source>
</evidence>
<feature type="transmembrane region" description="Helical" evidence="9">
    <location>
        <begin position="322"/>
        <end position="345"/>
    </location>
</feature>
<keyword evidence="12" id="KW-1185">Reference proteome</keyword>
<dbReference type="PROSITE" id="PS50109">
    <property type="entry name" value="HIS_KIN"/>
    <property type="match status" value="1"/>
</dbReference>
<dbReference type="Pfam" id="PF02518">
    <property type="entry name" value="HATPase_c"/>
    <property type="match status" value="1"/>
</dbReference>
<keyword evidence="8" id="KW-0175">Coiled coil</keyword>
<dbReference type="OrthoDB" id="5344206at2"/>
<dbReference type="InterPro" id="IPR011622">
    <property type="entry name" value="7TMR_DISM_rcpt_extracell_dom2"/>
</dbReference>
<name>A0A4Q1AEG1_9BACT</name>
<dbReference type="SUPFAM" id="SSF55874">
    <property type="entry name" value="ATPase domain of HSP90 chaperone/DNA topoisomerase II/histidine kinase"/>
    <property type="match status" value="1"/>
</dbReference>
<feature type="transmembrane region" description="Helical" evidence="9">
    <location>
        <begin position="351"/>
        <end position="372"/>
    </location>
</feature>
<evidence type="ECO:0000256" key="7">
    <source>
        <dbReference type="ARBA" id="ARBA00022840"/>
    </source>
</evidence>
<dbReference type="Gene3D" id="2.60.40.2380">
    <property type="match status" value="1"/>
</dbReference>
<accession>A0A4Q1AEG1</accession>
<evidence type="ECO:0000256" key="4">
    <source>
        <dbReference type="ARBA" id="ARBA00022679"/>
    </source>
</evidence>
<reference evidence="11 12" key="1">
    <citation type="submission" date="2017-10" db="EMBL/GenBank/DDBJ databases">
        <title>Genomics of the genus Arcobacter.</title>
        <authorList>
            <person name="Perez-Cataluna A."/>
            <person name="Figueras M.J."/>
        </authorList>
    </citation>
    <scope>NUCLEOTIDE SEQUENCE [LARGE SCALE GENOMIC DNA]</scope>
    <source>
        <strain evidence="11 12">CECT 8441</strain>
    </source>
</reference>
<comment type="catalytic activity">
    <reaction evidence="1">
        <text>ATP + protein L-histidine = ADP + protein N-phospho-L-histidine.</text>
        <dbReference type="EC" id="2.7.13.3"/>
    </reaction>
</comment>
<feature type="transmembrane region" description="Helical" evidence="9">
    <location>
        <begin position="178"/>
        <end position="198"/>
    </location>
</feature>
<feature type="coiled-coil region" evidence="8">
    <location>
        <begin position="378"/>
        <end position="431"/>
    </location>
</feature>
<gene>
    <name evidence="11" type="ORF">CRV07_14485</name>
</gene>
<feature type="transmembrane region" description="Helical" evidence="9">
    <location>
        <begin position="294"/>
        <end position="315"/>
    </location>
</feature>
<dbReference type="InterPro" id="IPR003594">
    <property type="entry name" value="HATPase_dom"/>
</dbReference>
<dbReference type="Pfam" id="PF07568">
    <property type="entry name" value="HisKA_2"/>
    <property type="match status" value="1"/>
</dbReference>
<dbReference type="EMBL" id="PDKK01000019">
    <property type="protein sequence ID" value="RXK01829.1"/>
    <property type="molecule type" value="Genomic_DNA"/>
</dbReference>
<evidence type="ECO:0000256" key="8">
    <source>
        <dbReference type="SAM" id="Coils"/>
    </source>
</evidence>
<keyword evidence="3" id="KW-0597">Phosphoprotein</keyword>
<dbReference type="Pfam" id="PF07696">
    <property type="entry name" value="7TMR-DISMED2"/>
    <property type="match status" value="1"/>
</dbReference>
<feature type="transmembrane region" description="Helical" evidence="9">
    <location>
        <begin position="205"/>
        <end position="228"/>
    </location>
</feature>
<dbReference type="EC" id="2.7.13.3" evidence="2"/>
<evidence type="ECO:0000256" key="6">
    <source>
        <dbReference type="ARBA" id="ARBA00022777"/>
    </source>
</evidence>
<feature type="domain" description="Histidine kinase" evidence="10">
    <location>
        <begin position="431"/>
        <end position="617"/>
    </location>
</feature>
<keyword evidence="4" id="KW-0808">Transferase</keyword>
<dbReference type="InterPro" id="IPR036890">
    <property type="entry name" value="HATPase_C_sf"/>
</dbReference>
<keyword evidence="7" id="KW-0067">ATP-binding</keyword>
<sequence>MLKIITVFHLFFIILFANNSTLIINNKIPIYDDFEIYYIKDYSKSLSIKDIEKKEFNNFIKNGFSLGYSNNTTWIKIDISNKSNKKNFILTLNETFYEKANLYYKKDGKWIKKENGLLTYIDKREVSYNKLSFIFDLVQNESSSIYLEIYGKYSYFGKIIIYDDTYFKQKNFFDSNNFYIFILGITFVILFFTIGLCLTLKEKIYYYYASYIFFNIIFLIKISGILTYLDLQKYIYVLNMSGAYLGAFLILFSIEYLEIKTYLKKYYSALRLSSLLYFFIGFMFFFQYEPWNRILNSASLLITLVLLPLSIYIYYKGNKKSIYYTFAQIIFFIFAILFLLMIAGVLEYNNYTRYGIAIGSTLENLIFLILIIKRYDDLKESQLKAQNELLTIKNSQEELLKKEVEARTKELLIANNRLSDLVEERELLLKEILHRVKNNFHMIIGMLWFEEQKHKDTNIFSDLTNRLKSMSKIHEYLLKDSSNIKDIDVKSYFKEVIQTIVDTYTNKKVDIIYSIPDLQIKFDNAISLTIIINEIVNNCVKHNDSLDNIKIFITLEKNDEIVHLQIRDKGKGFDINQINEGLGLKLIKDYAKKLKNSTYNFSIDEGMLFNLEYKEEIWNINF</sequence>
<evidence type="ECO:0000313" key="11">
    <source>
        <dbReference type="EMBL" id="RXK01829.1"/>
    </source>
</evidence>
<keyword evidence="5" id="KW-0547">Nucleotide-binding</keyword>
<protein>
    <recommendedName>
        <fullName evidence="2">histidine kinase</fullName>
        <ecNumber evidence="2">2.7.13.3</ecNumber>
    </recommendedName>
</protein>
<feature type="transmembrane region" description="Helical" evidence="9">
    <location>
        <begin position="234"/>
        <end position="257"/>
    </location>
</feature>
<dbReference type="InterPro" id="IPR011623">
    <property type="entry name" value="7TMR_DISM_rcpt_extracell_dom1"/>
</dbReference>
<evidence type="ECO:0000313" key="12">
    <source>
        <dbReference type="Proteomes" id="UP000289758"/>
    </source>
</evidence>
<evidence type="ECO:0000256" key="3">
    <source>
        <dbReference type="ARBA" id="ARBA00022553"/>
    </source>
</evidence>
<comment type="caution">
    <text evidence="11">The sequence shown here is derived from an EMBL/GenBank/DDBJ whole genome shotgun (WGS) entry which is preliminary data.</text>
</comment>
<dbReference type="AlphaFoldDB" id="A0A4Q1AEG1"/>
<keyword evidence="9" id="KW-0812">Transmembrane</keyword>
<proteinExistence type="predicted"/>
<evidence type="ECO:0000256" key="1">
    <source>
        <dbReference type="ARBA" id="ARBA00000085"/>
    </source>
</evidence>
<keyword evidence="9" id="KW-0472">Membrane</keyword>
<dbReference type="Proteomes" id="UP000289758">
    <property type="component" value="Unassembled WGS sequence"/>
</dbReference>
<organism evidence="11 12">
    <name type="scientific">Halarcobacter ebronensis</name>
    <dbReference type="NCBI Taxonomy" id="1462615"/>
    <lineage>
        <taxon>Bacteria</taxon>
        <taxon>Pseudomonadati</taxon>
        <taxon>Campylobacterota</taxon>
        <taxon>Epsilonproteobacteria</taxon>
        <taxon>Campylobacterales</taxon>
        <taxon>Arcobacteraceae</taxon>
        <taxon>Halarcobacter</taxon>
    </lineage>
</organism>
<keyword evidence="6" id="KW-0418">Kinase</keyword>
<dbReference type="RefSeq" id="WP_129088316.1">
    <property type="nucleotide sequence ID" value="NZ_CP053836.1"/>
</dbReference>
<evidence type="ECO:0000256" key="2">
    <source>
        <dbReference type="ARBA" id="ARBA00012438"/>
    </source>
</evidence>
<dbReference type="InterPro" id="IPR005467">
    <property type="entry name" value="His_kinase_dom"/>
</dbReference>
<dbReference type="PANTHER" id="PTHR41523">
    <property type="entry name" value="TWO-COMPONENT SYSTEM SENSOR PROTEIN"/>
    <property type="match status" value="1"/>
</dbReference>
<dbReference type="InterPro" id="IPR011495">
    <property type="entry name" value="Sig_transdc_His_kin_sub2_dim/P"/>
</dbReference>
<keyword evidence="9" id="KW-1133">Transmembrane helix</keyword>
<dbReference type="GO" id="GO:0005524">
    <property type="term" value="F:ATP binding"/>
    <property type="evidence" value="ECO:0007669"/>
    <property type="project" value="UniProtKB-KW"/>
</dbReference>
<dbReference type="PANTHER" id="PTHR41523:SF8">
    <property type="entry name" value="ETHYLENE RESPONSE SENSOR PROTEIN"/>
    <property type="match status" value="1"/>
</dbReference>
<feature type="transmembrane region" description="Helical" evidence="9">
    <location>
        <begin position="269"/>
        <end position="288"/>
    </location>
</feature>
<dbReference type="Pfam" id="PF07695">
    <property type="entry name" value="7TMR-DISM_7TM"/>
    <property type="match status" value="1"/>
</dbReference>
<evidence type="ECO:0000259" key="10">
    <source>
        <dbReference type="PROSITE" id="PS50109"/>
    </source>
</evidence>
<evidence type="ECO:0000256" key="5">
    <source>
        <dbReference type="ARBA" id="ARBA00022741"/>
    </source>
</evidence>
<dbReference type="GO" id="GO:0004673">
    <property type="term" value="F:protein histidine kinase activity"/>
    <property type="evidence" value="ECO:0007669"/>
    <property type="project" value="UniProtKB-EC"/>
</dbReference>